<evidence type="ECO:0000313" key="3">
    <source>
        <dbReference type="Proteomes" id="UP000602510"/>
    </source>
</evidence>
<protein>
    <submittedName>
        <fullName evidence="2">Uncharacterized protein</fullName>
    </submittedName>
</protein>
<accession>A0A833SQB4</accession>
<feature type="region of interest" description="Disordered" evidence="1">
    <location>
        <begin position="7"/>
        <end position="43"/>
    </location>
</feature>
<evidence type="ECO:0000313" key="2">
    <source>
        <dbReference type="EMBL" id="KAF4037163.1"/>
    </source>
</evidence>
<reference evidence="2" key="1">
    <citation type="submission" date="2020-04" db="EMBL/GenBank/DDBJ databases">
        <title>Hybrid Assembly of Korean Phytophthora infestans isolates.</title>
        <authorList>
            <person name="Prokchorchik M."/>
            <person name="Lee Y."/>
            <person name="Seo J."/>
            <person name="Cho J.-H."/>
            <person name="Park Y.-E."/>
            <person name="Jang D.-C."/>
            <person name="Im J.-S."/>
            <person name="Choi J.-G."/>
            <person name="Park H.-J."/>
            <person name="Lee G.-B."/>
            <person name="Lee Y.-G."/>
            <person name="Hong S.-Y."/>
            <person name="Cho K."/>
            <person name="Sohn K.H."/>
        </authorList>
    </citation>
    <scope>NUCLEOTIDE SEQUENCE</scope>
    <source>
        <strain evidence="2">KR_1_A1</strain>
    </source>
</reference>
<feature type="compositionally biased region" description="Acidic residues" evidence="1">
    <location>
        <begin position="28"/>
        <end position="37"/>
    </location>
</feature>
<dbReference type="AlphaFoldDB" id="A0A833SQB4"/>
<name>A0A833SQB4_PHYIN</name>
<gene>
    <name evidence="2" type="ORF">GN244_ATG10770</name>
</gene>
<evidence type="ECO:0000256" key="1">
    <source>
        <dbReference type="SAM" id="MobiDB-lite"/>
    </source>
</evidence>
<dbReference type="EMBL" id="WSZM01000249">
    <property type="protein sequence ID" value="KAF4037163.1"/>
    <property type="molecule type" value="Genomic_DNA"/>
</dbReference>
<sequence>MYLRYYCTDDRNSTPETDVPSAYTQFESDGENDEGGDEVSSVAGDDEADMQLPLIPEMHFKFSMISGLGRNDNIASGEVSDSFF</sequence>
<organism evidence="2 3">
    <name type="scientific">Phytophthora infestans</name>
    <name type="common">Potato late blight agent</name>
    <name type="synonym">Botrytis infestans</name>
    <dbReference type="NCBI Taxonomy" id="4787"/>
    <lineage>
        <taxon>Eukaryota</taxon>
        <taxon>Sar</taxon>
        <taxon>Stramenopiles</taxon>
        <taxon>Oomycota</taxon>
        <taxon>Peronosporomycetes</taxon>
        <taxon>Peronosporales</taxon>
        <taxon>Peronosporaceae</taxon>
        <taxon>Phytophthora</taxon>
    </lineage>
</organism>
<proteinExistence type="predicted"/>
<comment type="caution">
    <text evidence="2">The sequence shown here is derived from an EMBL/GenBank/DDBJ whole genome shotgun (WGS) entry which is preliminary data.</text>
</comment>
<dbReference type="Proteomes" id="UP000602510">
    <property type="component" value="Unassembled WGS sequence"/>
</dbReference>
<keyword evidence="3" id="KW-1185">Reference proteome</keyword>